<name>A0A4C2ABF4_EUMVA</name>
<gene>
    <name evidence="1" type="ORF">EVAR_94022_1</name>
</gene>
<sequence>MKEFILYNIYMGEAAVNKYIGNIQSEKKLILRIHKKLGLQLNKRREPRRTRRRGFDTPVRTAARCARHTASLFCFLPGSGSSGRLVCDMRAVE</sequence>
<dbReference type="AlphaFoldDB" id="A0A4C2ABF4"/>
<keyword evidence="2" id="KW-1185">Reference proteome</keyword>
<reference evidence="1 2" key="1">
    <citation type="journal article" date="2019" name="Commun. Biol.">
        <title>The bagworm genome reveals a unique fibroin gene that provides high tensile strength.</title>
        <authorList>
            <person name="Kono N."/>
            <person name="Nakamura H."/>
            <person name="Ohtoshi R."/>
            <person name="Tomita M."/>
            <person name="Numata K."/>
            <person name="Arakawa K."/>
        </authorList>
    </citation>
    <scope>NUCLEOTIDE SEQUENCE [LARGE SCALE GENOMIC DNA]</scope>
</reference>
<organism evidence="1 2">
    <name type="scientific">Eumeta variegata</name>
    <name type="common">Bagworm moth</name>
    <name type="synonym">Eumeta japonica</name>
    <dbReference type="NCBI Taxonomy" id="151549"/>
    <lineage>
        <taxon>Eukaryota</taxon>
        <taxon>Metazoa</taxon>
        <taxon>Ecdysozoa</taxon>
        <taxon>Arthropoda</taxon>
        <taxon>Hexapoda</taxon>
        <taxon>Insecta</taxon>
        <taxon>Pterygota</taxon>
        <taxon>Neoptera</taxon>
        <taxon>Endopterygota</taxon>
        <taxon>Lepidoptera</taxon>
        <taxon>Glossata</taxon>
        <taxon>Ditrysia</taxon>
        <taxon>Tineoidea</taxon>
        <taxon>Psychidae</taxon>
        <taxon>Oiketicinae</taxon>
        <taxon>Eumeta</taxon>
    </lineage>
</organism>
<dbReference type="EMBL" id="BGZK01002790">
    <property type="protein sequence ID" value="GBP96499.1"/>
    <property type="molecule type" value="Genomic_DNA"/>
</dbReference>
<evidence type="ECO:0000313" key="1">
    <source>
        <dbReference type="EMBL" id="GBP96499.1"/>
    </source>
</evidence>
<evidence type="ECO:0000313" key="2">
    <source>
        <dbReference type="Proteomes" id="UP000299102"/>
    </source>
</evidence>
<comment type="caution">
    <text evidence="1">The sequence shown here is derived from an EMBL/GenBank/DDBJ whole genome shotgun (WGS) entry which is preliminary data.</text>
</comment>
<proteinExistence type="predicted"/>
<dbReference type="Proteomes" id="UP000299102">
    <property type="component" value="Unassembled WGS sequence"/>
</dbReference>
<accession>A0A4C2ABF4</accession>
<protein>
    <submittedName>
        <fullName evidence="1">Uncharacterized protein</fullName>
    </submittedName>
</protein>